<name>A0A5M8PQK6_9LECA</name>
<feature type="region of interest" description="Disordered" evidence="1">
    <location>
        <begin position="145"/>
        <end position="167"/>
    </location>
</feature>
<evidence type="ECO:0000313" key="2">
    <source>
        <dbReference type="EMBL" id="KAA6411257.1"/>
    </source>
</evidence>
<dbReference type="Proteomes" id="UP000324767">
    <property type="component" value="Unassembled WGS sequence"/>
</dbReference>
<feature type="region of interest" description="Disordered" evidence="1">
    <location>
        <begin position="1"/>
        <end position="69"/>
    </location>
</feature>
<feature type="compositionally biased region" description="Basic and acidic residues" evidence="1">
    <location>
        <begin position="12"/>
        <end position="32"/>
    </location>
</feature>
<dbReference type="OrthoDB" id="5225441at2759"/>
<accession>A0A5M8PQK6</accession>
<evidence type="ECO:0000313" key="3">
    <source>
        <dbReference type="Proteomes" id="UP000324767"/>
    </source>
</evidence>
<dbReference type="EMBL" id="VXIT01000007">
    <property type="protein sequence ID" value="KAA6411257.1"/>
    <property type="molecule type" value="Genomic_DNA"/>
</dbReference>
<feature type="region of interest" description="Disordered" evidence="1">
    <location>
        <begin position="198"/>
        <end position="234"/>
    </location>
</feature>
<sequence>MSIFSKIRGAKKAAEKHKGSKTQEKAAEEKAAPYRHVPTHAAIDALSGAPSSWKAEDRSAIKAHHKRRSALIRNSSNLSAVPSMKRTSSYNTSEWGLTPVLEPKKSHLGPPGHTGQHSHLGYQAEAGSPIVKSPLSSNEISPIASSGVSAASSSSSQVLELPARTQSARVRPESNIFDHIHKSTHRRVGEAPLWDVAPSRPRMNGSTTPAAVAPVSPKKRGWGFSKKNTAVAAH</sequence>
<reference evidence="2 3" key="1">
    <citation type="submission" date="2019-09" db="EMBL/GenBank/DDBJ databases">
        <title>The hologenome of the rock-dwelling lichen Lasallia pustulata.</title>
        <authorList>
            <person name="Greshake Tzovaras B."/>
            <person name="Segers F."/>
            <person name="Bicker A."/>
            <person name="Dal Grande F."/>
            <person name="Otte J."/>
            <person name="Hankeln T."/>
            <person name="Schmitt I."/>
            <person name="Ebersberger I."/>
        </authorList>
    </citation>
    <scope>NUCLEOTIDE SEQUENCE [LARGE SCALE GENOMIC DNA]</scope>
    <source>
        <strain evidence="2">A1-1</strain>
    </source>
</reference>
<dbReference type="AlphaFoldDB" id="A0A5M8PQK6"/>
<gene>
    <name evidence="2" type="ORF">FRX48_04537</name>
</gene>
<proteinExistence type="predicted"/>
<evidence type="ECO:0000256" key="1">
    <source>
        <dbReference type="SAM" id="MobiDB-lite"/>
    </source>
</evidence>
<protein>
    <submittedName>
        <fullName evidence="2">Uncharacterized protein</fullName>
    </submittedName>
</protein>
<comment type="caution">
    <text evidence="2">The sequence shown here is derived from an EMBL/GenBank/DDBJ whole genome shotgun (WGS) entry which is preliminary data.</text>
</comment>
<feature type="compositionally biased region" description="Low complexity" evidence="1">
    <location>
        <begin position="145"/>
        <end position="156"/>
    </location>
</feature>
<organism evidence="2 3">
    <name type="scientific">Lasallia pustulata</name>
    <dbReference type="NCBI Taxonomy" id="136370"/>
    <lineage>
        <taxon>Eukaryota</taxon>
        <taxon>Fungi</taxon>
        <taxon>Dikarya</taxon>
        <taxon>Ascomycota</taxon>
        <taxon>Pezizomycotina</taxon>
        <taxon>Lecanoromycetes</taxon>
        <taxon>OSLEUM clade</taxon>
        <taxon>Umbilicariomycetidae</taxon>
        <taxon>Umbilicariales</taxon>
        <taxon>Umbilicariaceae</taxon>
        <taxon>Lasallia</taxon>
    </lineage>
</organism>